<protein>
    <submittedName>
        <fullName evidence="2">Uncharacterized protein</fullName>
    </submittedName>
</protein>
<dbReference type="EMBL" id="CARXXK010001564">
    <property type="protein sequence ID" value="CAI6376731.1"/>
    <property type="molecule type" value="Genomic_DNA"/>
</dbReference>
<evidence type="ECO:0000313" key="2">
    <source>
        <dbReference type="EMBL" id="CAI6369216.1"/>
    </source>
</evidence>
<keyword evidence="4" id="KW-1185">Reference proteome</keyword>
<organism evidence="2 4">
    <name type="scientific">Macrosiphum euphorbiae</name>
    <name type="common">potato aphid</name>
    <dbReference type="NCBI Taxonomy" id="13131"/>
    <lineage>
        <taxon>Eukaryota</taxon>
        <taxon>Metazoa</taxon>
        <taxon>Ecdysozoa</taxon>
        <taxon>Arthropoda</taxon>
        <taxon>Hexapoda</taxon>
        <taxon>Insecta</taxon>
        <taxon>Pterygota</taxon>
        <taxon>Neoptera</taxon>
        <taxon>Paraneoptera</taxon>
        <taxon>Hemiptera</taxon>
        <taxon>Sternorrhyncha</taxon>
        <taxon>Aphidomorpha</taxon>
        <taxon>Aphidoidea</taxon>
        <taxon>Aphididae</taxon>
        <taxon>Macrosiphini</taxon>
        <taxon>Macrosiphum</taxon>
    </lineage>
</organism>
<sequence length="222" mass="26607">MLSPLCGTEAHKTKNCMVCRNKASMFCCLYHLENRSLWLDFVTEKFRGKPKWLIPLLARYSSCDFEYFFRKIYQFVYRLECDRAHANWNFYLACSSLVFDNVSGPRYFENLASKTYNSKRLHDEDLELKSVQIGGNYWHSLIFRIFLKSCDRSDLKVLDYLDLHNKLGPEIKKNQKNILFQLDIEFDDTKVRALYLDRAYTFGETYREDRVRERLSAEEETW</sequence>
<evidence type="ECO:0000313" key="4">
    <source>
        <dbReference type="Proteomes" id="UP001160148"/>
    </source>
</evidence>
<gene>
    <name evidence="1" type="ORF">MEUPH1_LOCUS23006</name>
    <name evidence="2" type="ORF">MEUPH1_LOCUS23479</name>
    <name evidence="3" type="ORF">MEUPH1_LOCUS30071</name>
</gene>
<name>A0AAV0XP90_9HEMI</name>
<reference evidence="2 4" key="1">
    <citation type="submission" date="2023-01" db="EMBL/GenBank/DDBJ databases">
        <authorList>
            <person name="Whitehead M."/>
        </authorList>
    </citation>
    <scope>NUCLEOTIDE SEQUENCE [LARGE SCALE GENOMIC DNA]</scope>
</reference>
<dbReference type="AlphaFoldDB" id="A0AAV0XP90"/>
<dbReference type="EMBL" id="CARXXK010000005">
    <property type="protein sequence ID" value="CAI6368677.1"/>
    <property type="molecule type" value="Genomic_DNA"/>
</dbReference>
<dbReference type="Proteomes" id="UP001160148">
    <property type="component" value="Unassembled WGS sequence"/>
</dbReference>
<comment type="caution">
    <text evidence="2">The sequence shown here is derived from an EMBL/GenBank/DDBJ whole genome shotgun (WGS) entry which is preliminary data.</text>
</comment>
<dbReference type="EMBL" id="CARXXK010000005">
    <property type="protein sequence ID" value="CAI6369216.1"/>
    <property type="molecule type" value="Genomic_DNA"/>
</dbReference>
<evidence type="ECO:0000313" key="3">
    <source>
        <dbReference type="EMBL" id="CAI6376731.1"/>
    </source>
</evidence>
<accession>A0AAV0XP90</accession>
<evidence type="ECO:0000313" key="1">
    <source>
        <dbReference type="EMBL" id="CAI6368677.1"/>
    </source>
</evidence>
<proteinExistence type="predicted"/>